<feature type="region of interest" description="Disordered" evidence="11">
    <location>
        <begin position="393"/>
        <end position="579"/>
    </location>
</feature>
<proteinExistence type="predicted"/>
<keyword evidence="9" id="KW-0472">Membrane</keyword>
<reference evidence="14" key="1">
    <citation type="submission" date="2021-01" db="EMBL/GenBank/DDBJ databases">
        <authorList>
            <person name="Corre E."/>
            <person name="Pelletier E."/>
            <person name="Niang G."/>
            <person name="Scheremetjew M."/>
            <person name="Finn R."/>
            <person name="Kale V."/>
            <person name="Holt S."/>
            <person name="Cochrane G."/>
            <person name="Meng A."/>
            <person name="Brown T."/>
            <person name="Cohen L."/>
        </authorList>
    </citation>
    <scope>NUCLEOTIDE SEQUENCE</scope>
    <source>
        <strain evidence="14">CCMP127</strain>
    </source>
</reference>
<evidence type="ECO:0000313" key="13">
    <source>
        <dbReference type="EMBL" id="CAE0404012.1"/>
    </source>
</evidence>
<protein>
    <recommendedName>
        <fullName evidence="12">RING-type domain-containing protein</fullName>
    </recommendedName>
</protein>
<evidence type="ECO:0000256" key="3">
    <source>
        <dbReference type="ARBA" id="ARBA00022679"/>
    </source>
</evidence>
<evidence type="ECO:0000256" key="2">
    <source>
        <dbReference type="ARBA" id="ARBA00004906"/>
    </source>
</evidence>
<organism evidence="14">
    <name type="scientific">Amphora coffeiformis</name>
    <dbReference type="NCBI Taxonomy" id="265554"/>
    <lineage>
        <taxon>Eukaryota</taxon>
        <taxon>Sar</taxon>
        <taxon>Stramenopiles</taxon>
        <taxon>Ochrophyta</taxon>
        <taxon>Bacillariophyta</taxon>
        <taxon>Bacillariophyceae</taxon>
        <taxon>Bacillariophycidae</taxon>
        <taxon>Thalassiophysales</taxon>
        <taxon>Catenulaceae</taxon>
        <taxon>Amphora</taxon>
    </lineage>
</organism>
<evidence type="ECO:0000256" key="7">
    <source>
        <dbReference type="ARBA" id="ARBA00022833"/>
    </source>
</evidence>
<keyword evidence="8" id="KW-1133">Transmembrane helix</keyword>
<accession>A0A6S8I405</accession>
<dbReference type="GO" id="GO:0016020">
    <property type="term" value="C:membrane"/>
    <property type="evidence" value="ECO:0007669"/>
    <property type="project" value="UniProtKB-SubCell"/>
</dbReference>
<keyword evidence="7" id="KW-0862">Zinc</keyword>
<keyword evidence="5" id="KW-0479">Metal-binding</keyword>
<keyword evidence="6 10" id="KW-0863">Zinc-finger</keyword>
<dbReference type="EMBL" id="HBIM01002518">
    <property type="protein sequence ID" value="CAE0404014.1"/>
    <property type="molecule type" value="Transcribed_RNA"/>
</dbReference>
<evidence type="ECO:0000256" key="5">
    <source>
        <dbReference type="ARBA" id="ARBA00022723"/>
    </source>
</evidence>
<feature type="compositionally biased region" description="Polar residues" evidence="11">
    <location>
        <begin position="529"/>
        <end position="545"/>
    </location>
</feature>
<sequence>MRTRGEELLRRGRGGGLPGWCLWLLCLQLFGGQRVWAERRSLYVWGPLNTEYMAETAQFGNPVNDPLPANLMLPPDNPWLCEYPASLENVTSADLALEPQFQFDNDVALFVSINRCSAETKARVLAQMSERISKRIKLLILYSTNPQEFQFVSLPADSEEDVEDLRDIGVLYIPHRYASGIDLRMRMQYQGDDPRFSYEGSQDWNFPIEVTPLSDTARGINRDNSAYTGGDIYWFRIILFSLLIASPCCRACYLWYAGGGRLHWRRNEQGRIVGIQYIPPMPLWLTTGRPPHDPPTPVGVLTEAEFNNLPEIIYIGIPEKDDCDTDDEEDGNKEKVNANRLSIGEVKSGTEDNSVTGCSAAASNVDVEAGASTPGTHADEGEASVENVSLHVSQPETHADESESPAENIPPEAMDDDGFLKANKDSGEQSPANASNDFLLETGDSGGEHDTGEAEMEDTRLVSSEPDEEKGPTAVNDTETDEAVLTEGNPTPTGVVVAKEKDGDDTVLDPVSSEQAVGSPDGAVAEGLSKTTGANPPANETQSVESKADSSPEGCGSTAQTTEQGEGESTTQDERQTTSTSCAICIDEFETGERLTLLPKCKHAFHRECIHAWLIERQGCCPLCKTDVLNPNPNNSPGELDIEAPAEQRFMMSSM</sequence>
<dbReference type="InterPro" id="IPR013083">
    <property type="entry name" value="Znf_RING/FYVE/PHD"/>
</dbReference>
<dbReference type="PANTHER" id="PTHR46913:SF1">
    <property type="entry name" value="RING-H2 FINGER PROTEIN ATL16"/>
    <property type="match status" value="1"/>
</dbReference>
<dbReference type="Gene3D" id="3.30.40.10">
    <property type="entry name" value="Zinc/RING finger domain, C3HC4 (zinc finger)"/>
    <property type="match status" value="1"/>
</dbReference>
<comment type="subcellular location">
    <subcellularLocation>
        <location evidence="1">Membrane</location>
        <topology evidence="1">Single-pass membrane protein</topology>
    </subcellularLocation>
</comment>
<keyword evidence="4" id="KW-0812">Transmembrane</keyword>
<dbReference type="CDD" id="cd16461">
    <property type="entry name" value="RING-H2_EL5-like"/>
    <property type="match status" value="1"/>
</dbReference>
<evidence type="ECO:0000256" key="1">
    <source>
        <dbReference type="ARBA" id="ARBA00004167"/>
    </source>
</evidence>
<evidence type="ECO:0000256" key="4">
    <source>
        <dbReference type="ARBA" id="ARBA00022692"/>
    </source>
</evidence>
<evidence type="ECO:0000313" key="14">
    <source>
        <dbReference type="EMBL" id="CAE0404014.1"/>
    </source>
</evidence>
<gene>
    <name evidence="13" type="ORF">ACOF00016_LOCUS2195</name>
    <name evidence="14" type="ORF">ACOF00016_LOCUS2196</name>
</gene>
<name>A0A6S8I405_9STRA</name>
<evidence type="ECO:0000259" key="12">
    <source>
        <dbReference type="PROSITE" id="PS50089"/>
    </source>
</evidence>
<dbReference type="GO" id="GO:0016567">
    <property type="term" value="P:protein ubiquitination"/>
    <property type="evidence" value="ECO:0007669"/>
    <property type="project" value="InterPro"/>
</dbReference>
<feature type="compositionally biased region" description="Low complexity" evidence="11">
    <location>
        <begin position="556"/>
        <end position="570"/>
    </location>
</feature>
<feature type="domain" description="RING-type" evidence="12">
    <location>
        <begin position="582"/>
        <end position="625"/>
    </location>
</feature>
<dbReference type="AlphaFoldDB" id="A0A6S8I405"/>
<comment type="pathway">
    <text evidence="2">Protein modification; protein ubiquitination.</text>
</comment>
<dbReference type="GO" id="GO:0008270">
    <property type="term" value="F:zinc ion binding"/>
    <property type="evidence" value="ECO:0007669"/>
    <property type="project" value="UniProtKB-KW"/>
</dbReference>
<dbReference type="SUPFAM" id="SSF57850">
    <property type="entry name" value="RING/U-box"/>
    <property type="match status" value="1"/>
</dbReference>
<dbReference type="EMBL" id="HBIM01002517">
    <property type="protein sequence ID" value="CAE0404012.1"/>
    <property type="molecule type" value="Transcribed_RNA"/>
</dbReference>
<dbReference type="Pfam" id="PF13639">
    <property type="entry name" value="zf-RING_2"/>
    <property type="match status" value="1"/>
</dbReference>
<dbReference type="PANTHER" id="PTHR46913">
    <property type="entry name" value="RING-H2 FINGER PROTEIN ATL16"/>
    <property type="match status" value="1"/>
</dbReference>
<feature type="compositionally biased region" description="Acidic residues" evidence="11">
    <location>
        <begin position="321"/>
        <end position="331"/>
    </location>
</feature>
<dbReference type="SMART" id="SM00184">
    <property type="entry name" value="RING"/>
    <property type="match status" value="1"/>
</dbReference>
<evidence type="ECO:0000256" key="11">
    <source>
        <dbReference type="SAM" id="MobiDB-lite"/>
    </source>
</evidence>
<dbReference type="PROSITE" id="PS50089">
    <property type="entry name" value="ZF_RING_2"/>
    <property type="match status" value="1"/>
</dbReference>
<evidence type="ECO:0000256" key="6">
    <source>
        <dbReference type="ARBA" id="ARBA00022771"/>
    </source>
</evidence>
<feature type="compositionally biased region" description="Basic and acidic residues" evidence="11">
    <location>
        <begin position="446"/>
        <end position="460"/>
    </location>
</feature>
<feature type="region of interest" description="Disordered" evidence="11">
    <location>
        <begin position="317"/>
        <end position="357"/>
    </location>
</feature>
<feature type="compositionally biased region" description="Basic and acidic residues" evidence="11">
    <location>
        <begin position="418"/>
        <end position="427"/>
    </location>
</feature>
<dbReference type="InterPro" id="IPR001841">
    <property type="entry name" value="Znf_RING"/>
</dbReference>
<evidence type="ECO:0000256" key="9">
    <source>
        <dbReference type="ARBA" id="ARBA00023136"/>
    </source>
</evidence>
<keyword evidence="3" id="KW-0808">Transferase</keyword>
<evidence type="ECO:0000256" key="10">
    <source>
        <dbReference type="PROSITE-ProRule" id="PRU00175"/>
    </source>
</evidence>
<dbReference type="GO" id="GO:0016740">
    <property type="term" value="F:transferase activity"/>
    <property type="evidence" value="ECO:0007669"/>
    <property type="project" value="UniProtKB-KW"/>
</dbReference>
<dbReference type="InterPro" id="IPR044600">
    <property type="entry name" value="ATL1/ATL16-like"/>
</dbReference>
<evidence type="ECO:0000256" key="8">
    <source>
        <dbReference type="ARBA" id="ARBA00022989"/>
    </source>
</evidence>